<proteinExistence type="predicted"/>
<comment type="caution">
    <text evidence="1">The sequence shown here is derived from an EMBL/GenBank/DDBJ whole genome shotgun (WGS) entry which is preliminary data.</text>
</comment>
<name>A0A4Y2LHF5_ARAVE</name>
<protein>
    <submittedName>
        <fullName evidence="1">Uncharacterized protein</fullName>
    </submittedName>
</protein>
<accession>A0A4Y2LHF5</accession>
<dbReference type="EMBL" id="BGPR01005808">
    <property type="protein sequence ID" value="GBN13590.1"/>
    <property type="molecule type" value="Genomic_DNA"/>
</dbReference>
<keyword evidence="2" id="KW-1185">Reference proteome</keyword>
<gene>
    <name evidence="1" type="ORF">AVEN_230379_1</name>
</gene>
<organism evidence="1 2">
    <name type="scientific">Araneus ventricosus</name>
    <name type="common">Orbweaver spider</name>
    <name type="synonym">Epeira ventricosa</name>
    <dbReference type="NCBI Taxonomy" id="182803"/>
    <lineage>
        <taxon>Eukaryota</taxon>
        <taxon>Metazoa</taxon>
        <taxon>Ecdysozoa</taxon>
        <taxon>Arthropoda</taxon>
        <taxon>Chelicerata</taxon>
        <taxon>Arachnida</taxon>
        <taxon>Araneae</taxon>
        <taxon>Araneomorphae</taxon>
        <taxon>Entelegynae</taxon>
        <taxon>Araneoidea</taxon>
        <taxon>Araneidae</taxon>
        <taxon>Araneus</taxon>
    </lineage>
</organism>
<dbReference type="AlphaFoldDB" id="A0A4Y2LHF5"/>
<evidence type="ECO:0000313" key="1">
    <source>
        <dbReference type="EMBL" id="GBN13590.1"/>
    </source>
</evidence>
<sequence length="106" mass="12162">MSAVFNSGILCIFSDTKSKFRWLPNWCFLSDTQTVDQLCNSLFTNGLWEFTSLYGSEIHENSTFYHIYKFNVWYGPKNLMTGPATIGSEQCGEISINFDYTTLIVD</sequence>
<reference evidence="1 2" key="1">
    <citation type="journal article" date="2019" name="Sci. Rep.">
        <title>Orb-weaving spider Araneus ventricosus genome elucidates the spidroin gene catalogue.</title>
        <authorList>
            <person name="Kono N."/>
            <person name="Nakamura H."/>
            <person name="Ohtoshi R."/>
            <person name="Moran D.A.P."/>
            <person name="Shinohara A."/>
            <person name="Yoshida Y."/>
            <person name="Fujiwara M."/>
            <person name="Mori M."/>
            <person name="Tomita M."/>
            <person name="Arakawa K."/>
        </authorList>
    </citation>
    <scope>NUCLEOTIDE SEQUENCE [LARGE SCALE GENOMIC DNA]</scope>
</reference>
<evidence type="ECO:0000313" key="2">
    <source>
        <dbReference type="Proteomes" id="UP000499080"/>
    </source>
</evidence>
<dbReference type="Proteomes" id="UP000499080">
    <property type="component" value="Unassembled WGS sequence"/>
</dbReference>